<feature type="domain" description="Secretion system C-terminal sorting" evidence="2">
    <location>
        <begin position="1404"/>
        <end position="1469"/>
    </location>
</feature>
<evidence type="ECO:0000259" key="2">
    <source>
        <dbReference type="Pfam" id="PF18962"/>
    </source>
</evidence>
<feature type="domain" description="GLUG" evidence="1">
    <location>
        <begin position="253"/>
        <end position="280"/>
    </location>
</feature>
<gene>
    <name evidence="3" type="ORF">A2024_00570</name>
</gene>
<protein>
    <recommendedName>
        <fullName evidence="5">Fibronectin type-III domain-containing protein</fullName>
    </recommendedName>
</protein>
<evidence type="ECO:0008006" key="5">
    <source>
        <dbReference type="Google" id="ProtNLM"/>
    </source>
</evidence>
<dbReference type="Gene3D" id="2.160.20.110">
    <property type="match status" value="2"/>
</dbReference>
<accession>A0A1F5R4P4</accession>
<dbReference type="InterPro" id="IPR013783">
    <property type="entry name" value="Ig-like_fold"/>
</dbReference>
<proteinExistence type="predicted"/>
<sequence length="1492" mass="156133">MSGSGTVADPYLVEDYADLKAVGTTYGLGAVYRMTADIDASASATENGGSGFTPIGRSVPFFTGTLHGSGHVIRNLTINRPDSSFAGLFSYTKGLVDSLGLEDLYLRAWSYVGGIAGENDGTINQCYVTGTVIGNGGTAGGLAGRNNGYSTAGTIDRCYAYCQVSGGNGTGGLVGSNYYGKVYDSYATGPVSGTGSVGGLAGSNSSSTLTKCYATGPVTGSENNVGGLVGSNYFYYAGSIIKCYATGSVTSSGQYIGGLVGYNYGWSIGTVSDCYSSGKVAGGGTVGGIIGYHKTTTVSGSYWDIDASGQTTGIGSNSGTGVPTGLTTAAMRQSASFSGWDFPGVWNIRADSTYPGLQALDNAPFAFNDTLTSDRSFPLSNLLSNDFDVETAGSALVLKVTSTSAGTTDSTTTLTFSGGIPNGTVAAVKYRVGEVRASDTLWGNIASAQLTLVTLDGSGTEGDPFLIANYTDLKTVGINSTYHLGAVYRMTADIDASPSASENGGEGFIPIGNGSSKFTGKFHGAGHLISNLYINRPTTDYVGLFGYASGATIDSLGLAGGVVSGYGTVGSLSGYLISSGAVSDCHSNCQVTGGYYHVGGLIGLVDQSAVSRCYSTGMVSDTLSFVGGLIGSIDNYGSVTESFATGTVYGGGCVGGLVGYNIRYSTVNKCYATGPVTLVRSSAVGGLVGYNKTSATISQSYSTGFVTGSAYAGGLVGWNSASTVNTSYWGIESSGKSSGLGYSDLGATFSATGLAITAMKQSASFSVWDFSGVWNIRADSTYPGLKALDNAPFAFQDTLRSDTTFMLAQLLLNDCDLETAQAGLVLQVISVSAGITDSASNLSLPGNTVSGLVDTVVYRVGEVRLSDTLWGNQATALVTIDNAPPAAPALAWPTNGAISGDSAVTFRWSPAADDFGLGHYRLQCAADSGFTAALQDTAVADTGLVLTVSLADSLHYWRVRAVDACGNVGEYSSVWRFEIDVTSPIDPSLLTPANNAWLSSDTAFCTWSAVSKKTKASAVYYVLKAYALSDTINPVVVDTTSLTSDTLLVSQGRYRWLVEAYDEAGNPPGISGFFNFGYDTTSPAMALLISPNDSLITNQSNNNFIWNSCFDSISGLKNYTLQYAYDAGFTEGLAETTLTDTSIALILADSNYCWRVVARDTVGNTSISGLRYLTVDTHDPNVPTLLSPIDDCWTIDTTLVCSWTEVAKKASPAAKASEVSYVIQLDTNNTFASPIIEDTTNILLDSFNLSEGQYYWRVMAFDLAGNFGIYSAYRTFGIDTTAPDIQYVTNLPDDPSSPYGPYEVSSKVYDLSGVKTAYMFTRINGGGWDSTAMFSVSDSLRDSIPEINPATDETLSVSYYLKISDMLDHQSTSSTYSFKAIGPSGVAGKPGTSLPTVYALQNAYPNPSRGQTIFKYQLPKESKASLTVYNVVGQAIKRFDQGTKPAGYHQISWNDNTLPNGIYFYRLQARLCQGSGGQAGEFSSTKKLLIVR</sequence>
<dbReference type="Pfam" id="PF07581">
    <property type="entry name" value="Glug"/>
    <property type="match status" value="3"/>
</dbReference>
<dbReference type="InterPro" id="IPR036116">
    <property type="entry name" value="FN3_sf"/>
</dbReference>
<evidence type="ECO:0000259" key="1">
    <source>
        <dbReference type="Pfam" id="PF07581"/>
    </source>
</evidence>
<feature type="domain" description="GLUG" evidence="1">
    <location>
        <begin position="223"/>
        <end position="250"/>
    </location>
</feature>
<feature type="domain" description="GLUG" evidence="1">
    <location>
        <begin position="650"/>
        <end position="674"/>
    </location>
</feature>
<comment type="caution">
    <text evidence="3">The sequence shown here is derived from an EMBL/GenBank/DDBJ whole genome shotgun (WGS) entry which is preliminary data.</text>
</comment>
<name>A0A1F5R4P4_9BACT</name>
<dbReference type="Proteomes" id="UP000177230">
    <property type="component" value="Unassembled WGS sequence"/>
</dbReference>
<dbReference type="SUPFAM" id="SSF49265">
    <property type="entry name" value="Fibronectin type III"/>
    <property type="match status" value="1"/>
</dbReference>
<dbReference type="Gene3D" id="2.60.40.4070">
    <property type="match status" value="1"/>
</dbReference>
<reference evidence="3 4" key="1">
    <citation type="journal article" date="2016" name="Nat. Commun.">
        <title>Thousands of microbial genomes shed light on interconnected biogeochemical processes in an aquifer system.</title>
        <authorList>
            <person name="Anantharaman K."/>
            <person name="Brown C.T."/>
            <person name="Hug L.A."/>
            <person name="Sharon I."/>
            <person name="Castelle C.J."/>
            <person name="Probst A.J."/>
            <person name="Thomas B.C."/>
            <person name="Singh A."/>
            <person name="Wilkins M.J."/>
            <person name="Karaoz U."/>
            <person name="Brodie E.L."/>
            <person name="Williams K.H."/>
            <person name="Hubbard S.S."/>
            <person name="Banfield J.F."/>
        </authorList>
    </citation>
    <scope>NUCLEOTIDE SEQUENCE [LARGE SCALE GENOMIC DNA]</scope>
</reference>
<dbReference type="Gene3D" id="2.60.40.10">
    <property type="entry name" value="Immunoglobulins"/>
    <property type="match status" value="4"/>
</dbReference>
<organism evidence="3 4">
    <name type="scientific">Candidatus Edwardsbacteria bacterium GWF2_54_11</name>
    <dbReference type="NCBI Taxonomy" id="1817851"/>
    <lineage>
        <taxon>Bacteria</taxon>
        <taxon>Candidatus Edwardsiibacteriota</taxon>
    </lineage>
</organism>
<dbReference type="Pfam" id="PF18962">
    <property type="entry name" value="Por_Secre_tail"/>
    <property type="match status" value="1"/>
</dbReference>
<dbReference type="InterPro" id="IPR026444">
    <property type="entry name" value="Secre_tail"/>
</dbReference>
<evidence type="ECO:0000313" key="4">
    <source>
        <dbReference type="Proteomes" id="UP000177230"/>
    </source>
</evidence>
<dbReference type="InterPro" id="IPR011493">
    <property type="entry name" value="GLUG"/>
</dbReference>
<evidence type="ECO:0000313" key="3">
    <source>
        <dbReference type="EMBL" id="OGF09420.1"/>
    </source>
</evidence>
<dbReference type="NCBIfam" id="TIGR04183">
    <property type="entry name" value="Por_Secre_tail"/>
    <property type="match status" value="1"/>
</dbReference>
<dbReference type="EMBL" id="MFFM01000041">
    <property type="protein sequence ID" value="OGF09420.1"/>
    <property type="molecule type" value="Genomic_DNA"/>
</dbReference>